<dbReference type="GO" id="GO:0016757">
    <property type="term" value="F:glycosyltransferase activity"/>
    <property type="evidence" value="ECO:0007669"/>
    <property type="project" value="UniProtKB-KW"/>
</dbReference>
<dbReference type="PANTHER" id="PTHR43630">
    <property type="entry name" value="POLY-BETA-1,6-N-ACETYL-D-GLUCOSAMINE SYNTHASE"/>
    <property type="match status" value="1"/>
</dbReference>
<sequence>MIKMVSNIFYEAFQTSSPWMVFLIIINLILCIYPILGAMFWFFGAISYILFRQKEELPPKAELTPEPFITIMIPAHNEEIVIKSTLEYLLTQLNYHNYEVLVMDDGSDDRTPEILHSMQTKYSRLRVIRIEQNQGKAHAFNIGLFFAKGEYILSNDADTIPETDALIKYMQYFTSANGINYAAITANMDVYNRSSLWGKSQTVEFSSIVGIIKRSQTAINNTMYAYSGANTMYRRDFLINVGGFRQDRATEDISIAWDHTFINATPKFAPDIVFHMNVPETFHDLYRQRKRWAQGGSEVWLSNFLKVFRHPWQYRFVIPMLTDTTLSIIWSFFFWITSIIFIITMLSFAITGNYERVWHGIVMSMIFVNFQLIAGLFQVLAALILDFNGSKLRYLMFSPLYLLFTWIVNPLTIVTTFHKAIKTVTGHGSGKWISPERKVVDNNGKF</sequence>
<dbReference type="SUPFAM" id="SSF53448">
    <property type="entry name" value="Nucleotide-diphospho-sugar transferases"/>
    <property type="match status" value="1"/>
</dbReference>
<keyword evidence="2" id="KW-0328">Glycosyltransferase</keyword>
<feature type="domain" description="Glycosyltransferase 2-like" evidence="5">
    <location>
        <begin position="70"/>
        <end position="240"/>
    </location>
</feature>
<evidence type="ECO:0000256" key="1">
    <source>
        <dbReference type="ARBA" id="ARBA00006739"/>
    </source>
</evidence>
<keyword evidence="4" id="KW-0472">Membrane</keyword>
<gene>
    <name evidence="6" type="primary">yijG</name>
    <name evidence="6" type="ORF">HMPREF0536_11889</name>
</gene>
<feature type="transmembrane region" description="Helical" evidence="4">
    <location>
        <begin position="328"/>
        <end position="351"/>
    </location>
</feature>
<evidence type="ECO:0000256" key="3">
    <source>
        <dbReference type="ARBA" id="ARBA00022679"/>
    </source>
</evidence>
<reference evidence="6 7" key="1">
    <citation type="submission" date="2011-01" db="EMBL/GenBank/DDBJ databases">
        <authorList>
            <person name="Muzny D."/>
            <person name="Qin X."/>
            <person name="Buhay C."/>
            <person name="Dugan-Rocha S."/>
            <person name="Ding Y."/>
            <person name="Chen G."/>
            <person name="Hawes A."/>
            <person name="Holder M."/>
            <person name="Jhangiani S."/>
            <person name="Johnson A."/>
            <person name="Khan Z."/>
            <person name="Li Z."/>
            <person name="Liu W."/>
            <person name="Liu X."/>
            <person name="Perez L."/>
            <person name="Shen H."/>
            <person name="Wang Q."/>
            <person name="Watt J."/>
            <person name="Xi L."/>
            <person name="Xin Y."/>
            <person name="Zhou J."/>
            <person name="Deng J."/>
            <person name="Jiang H."/>
            <person name="Liu Y."/>
            <person name="Qu J."/>
            <person name="Song X.-Z."/>
            <person name="Zhang L."/>
            <person name="Villasana D."/>
            <person name="Johnson A."/>
            <person name="Liu J."/>
            <person name="Liyanage D."/>
            <person name="Lorensuhewa L."/>
            <person name="Robinson T."/>
            <person name="Song A."/>
            <person name="Song B.-B."/>
            <person name="Dinh H."/>
            <person name="Thornton R."/>
            <person name="Coyle M."/>
            <person name="Francisco L."/>
            <person name="Jackson L."/>
            <person name="Javaid M."/>
            <person name="Korchina V."/>
            <person name="Kovar C."/>
            <person name="Mata R."/>
            <person name="Mathew T."/>
            <person name="Ngo R."/>
            <person name="Nguyen L."/>
            <person name="Nguyen N."/>
            <person name="Okwuonu G."/>
            <person name="Ongeri F."/>
            <person name="Pham C."/>
            <person name="Simmons D."/>
            <person name="Wilczek-Boney K."/>
            <person name="Hale W."/>
            <person name="Jakkamsetti A."/>
            <person name="Pham P."/>
            <person name="Ruth R."/>
            <person name="San Lucas F."/>
            <person name="Warren J."/>
            <person name="Zhang J."/>
            <person name="Zhao Z."/>
            <person name="Zhou C."/>
            <person name="Zhu D."/>
            <person name="Lee S."/>
            <person name="Bess C."/>
            <person name="Blankenburg K."/>
            <person name="Forbes L."/>
            <person name="Fu Q."/>
            <person name="Gubbala S."/>
            <person name="Hirani K."/>
            <person name="Jayaseelan J.C."/>
            <person name="Lara F."/>
            <person name="Munidasa M."/>
            <person name="Palculict T."/>
            <person name="Patil S."/>
            <person name="Pu L.-L."/>
            <person name="Saada N."/>
            <person name="Tang L."/>
            <person name="Weissenberger G."/>
            <person name="Zhu Y."/>
            <person name="Hemphill L."/>
            <person name="Shang Y."/>
            <person name="Youmans B."/>
            <person name="Ayvaz T."/>
            <person name="Ross M."/>
            <person name="Santibanez J."/>
            <person name="Aqrawi P."/>
            <person name="Gross S."/>
            <person name="Joshi V."/>
            <person name="Fowler G."/>
            <person name="Nazareth L."/>
            <person name="Reid J."/>
            <person name="Worley K."/>
            <person name="Petrosino J."/>
            <person name="Highlander S."/>
            <person name="Gibbs R."/>
        </authorList>
    </citation>
    <scope>NUCLEOTIDE SEQUENCE [LARGE SCALE GENOMIC DNA]</scope>
    <source>
        <strain evidence="6 7">MM4-1A</strain>
    </source>
</reference>
<dbReference type="InterPro" id="IPR001173">
    <property type="entry name" value="Glyco_trans_2-like"/>
</dbReference>
<dbReference type="Pfam" id="PF00535">
    <property type="entry name" value="Glycos_transf_2"/>
    <property type="match status" value="1"/>
</dbReference>
<feature type="transmembrane region" description="Helical" evidence="4">
    <location>
        <begin position="392"/>
        <end position="409"/>
    </location>
</feature>
<evidence type="ECO:0000259" key="5">
    <source>
        <dbReference type="Pfam" id="PF00535"/>
    </source>
</evidence>
<feature type="transmembrane region" description="Helical" evidence="4">
    <location>
        <begin position="357"/>
        <end position="385"/>
    </location>
</feature>
<dbReference type="EMBL" id="ACGX02000007">
    <property type="protein sequence ID" value="EGC14752.1"/>
    <property type="molecule type" value="Genomic_DNA"/>
</dbReference>
<evidence type="ECO:0000256" key="2">
    <source>
        <dbReference type="ARBA" id="ARBA00022676"/>
    </source>
</evidence>
<feature type="transmembrane region" description="Helical" evidence="4">
    <location>
        <begin position="20"/>
        <end position="51"/>
    </location>
</feature>
<protein>
    <submittedName>
        <fullName evidence="6">Putative poly-beta-1,6 N-acetyl-D-glucosamine synthase</fullName>
    </submittedName>
</protein>
<keyword evidence="4" id="KW-0812">Transmembrane</keyword>
<dbReference type="Gene3D" id="3.90.550.10">
    <property type="entry name" value="Spore Coat Polysaccharide Biosynthesis Protein SpsA, Chain A"/>
    <property type="match status" value="1"/>
</dbReference>
<keyword evidence="3" id="KW-0808">Transferase</keyword>
<name>A0A828RGF5_LIMRT</name>
<keyword evidence="4" id="KW-1133">Transmembrane helix</keyword>
<proteinExistence type="inferred from homology"/>
<dbReference type="PANTHER" id="PTHR43630:SF1">
    <property type="entry name" value="POLY-BETA-1,6-N-ACETYL-D-GLUCOSAMINE SYNTHASE"/>
    <property type="match status" value="1"/>
</dbReference>
<accession>A0A828RGF5</accession>
<evidence type="ECO:0000313" key="7">
    <source>
        <dbReference type="Proteomes" id="UP000004335"/>
    </source>
</evidence>
<organism evidence="6 7">
    <name type="scientific">Limosilactobacillus reuteri MM4-1A</name>
    <dbReference type="NCBI Taxonomy" id="548485"/>
    <lineage>
        <taxon>Bacteria</taxon>
        <taxon>Bacillati</taxon>
        <taxon>Bacillota</taxon>
        <taxon>Bacilli</taxon>
        <taxon>Lactobacillales</taxon>
        <taxon>Lactobacillaceae</taxon>
        <taxon>Limosilactobacillus</taxon>
    </lineage>
</organism>
<evidence type="ECO:0000313" key="6">
    <source>
        <dbReference type="EMBL" id="EGC14752.1"/>
    </source>
</evidence>
<comment type="caution">
    <text evidence="6">The sequence shown here is derived from an EMBL/GenBank/DDBJ whole genome shotgun (WGS) entry which is preliminary data.</text>
</comment>
<dbReference type="InterPro" id="IPR029044">
    <property type="entry name" value="Nucleotide-diphossugar_trans"/>
</dbReference>
<evidence type="ECO:0000256" key="4">
    <source>
        <dbReference type="SAM" id="Phobius"/>
    </source>
</evidence>
<dbReference type="AlphaFoldDB" id="A0A828RGF5"/>
<dbReference type="Proteomes" id="UP000004335">
    <property type="component" value="Unassembled WGS sequence"/>
</dbReference>
<dbReference type="CDD" id="cd06423">
    <property type="entry name" value="CESA_like"/>
    <property type="match status" value="1"/>
</dbReference>
<comment type="similarity">
    <text evidence="1">Belongs to the glycosyltransferase 2 family.</text>
</comment>